<dbReference type="Proteomes" id="UP001165960">
    <property type="component" value="Unassembled WGS sequence"/>
</dbReference>
<comment type="caution">
    <text evidence="1">The sequence shown here is derived from an EMBL/GenBank/DDBJ whole genome shotgun (WGS) entry which is preliminary data.</text>
</comment>
<organism evidence="1 2">
    <name type="scientific">Entomophthora muscae</name>
    <dbReference type="NCBI Taxonomy" id="34485"/>
    <lineage>
        <taxon>Eukaryota</taxon>
        <taxon>Fungi</taxon>
        <taxon>Fungi incertae sedis</taxon>
        <taxon>Zoopagomycota</taxon>
        <taxon>Entomophthoromycotina</taxon>
        <taxon>Entomophthoromycetes</taxon>
        <taxon>Entomophthorales</taxon>
        <taxon>Entomophthoraceae</taxon>
        <taxon>Entomophthora</taxon>
    </lineage>
</organism>
<reference evidence="1" key="1">
    <citation type="submission" date="2022-04" db="EMBL/GenBank/DDBJ databases">
        <title>Genome of the entomopathogenic fungus Entomophthora muscae.</title>
        <authorList>
            <person name="Elya C."/>
            <person name="Lovett B.R."/>
            <person name="Lee E."/>
            <person name="Macias A.M."/>
            <person name="Hajek A.E."/>
            <person name="De Bivort B.L."/>
            <person name="Kasson M.T."/>
            <person name="De Fine Licht H.H."/>
            <person name="Stajich J.E."/>
        </authorList>
    </citation>
    <scope>NUCLEOTIDE SEQUENCE</scope>
    <source>
        <strain evidence="1">Berkeley</strain>
    </source>
</reference>
<dbReference type="EMBL" id="QTSX02002247">
    <property type="protein sequence ID" value="KAJ9076787.1"/>
    <property type="molecule type" value="Genomic_DNA"/>
</dbReference>
<evidence type="ECO:0000313" key="2">
    <source>
        <dbReference type="Proteomes" id="UP001165960"/>
    </source>
</evidence>
<keyword evidence="2" id="KW-1185">Reference proteome</keyword>
<proteinExistence type="predicted"/>
<sequence>MKNAPSTFVAFMNEVFAPHIGKNALVYCDEIAMSYDAIYQLMLAKPGYRPYMLVIEGYRPYLSAIGGYRSYLLAIEAIGISAVHKKLKALSVSKASLYIKGVSQTIQHATSVAHMKYK</sequence>
<accession>A0ACC2TRD8</accession>
<gene>
    <name evidence="1" type="ORF">DSO57_1022975</name>
</gene>
<protein>
    <submittedName>
        <fullName evidence="1">Uncharacterized protein</fullName>
    </submittedName>
</protein>
<name>A0ACC2TRD8_9FUNG</name>
<evidence type="ECO:0000313" key="1">
    <source>
        <dbReference type="EMBL" id="KAJ9076787.1"/>
    </source>
</evidence>